<name>A0A9N9BIJ7_9GLOM</name>
<dbReference type="InterPro" id="IPR011335">
    <property type="entry name" value="Restrct_endonuc-II-like"/>
</dbReference>
<protein>
    <submittedName>
        <fullName evidence="2">5495_t:CDS:1</fullName>
    </submittedName>
</protein>
<dbReference type="InterPro" id="IPR007560">
    <property type="entry name" value="Restrct_endonuc_IV_Mrr"/>
</dbReference>
<dbReference type="Proteomes" id="UP000789739">
    <property type="component" value="Unassembled WGS sequence"/>
</dbReference>
<dbReference type="GO" id="GO:0004519">
    <property type="term" value="F:endonuclease activity"/>
    <property type="evidence" value="ECO:0007669"/>
    <property type="project" value="InterPro"/>
</dbReference>
<evidence type="ECO:0000313" key="2">
    <source>
        <dbReference type="EMBL" id="CAG8565818.1"/>
    </source>
</evidence>
<keyword evidence="3" id="KW-1185">Reference proteome</keyword>
<evidence type="ECO:0000313" key="3">
    <source>
        <dbReference type="Proteomes" id="UP000789739"/>
    </source>
</evidence>
<feature type="domain" description="Restriction endonuclease type IV Mrr" evidence="1">
    <location>
        <begin position="54"/>
        <end position="125"/>
    </location>
</feature>
<dbReference type="Pfam" id="PF04471">
    <property type="entry name" value="Mrr_cat"/>
    <property type="match status" value="1"/>
</dbReference>
<dbReference type="EMBL" id="CAJVPI010000717">
    <property type="protein sequence ID" value="CAG8565818.1"/>
    <property type="molecule type" value="Genomic_DNA"/>
</dbReference>
<dbReference type="AlphaFoldDB" id="A0A9N9BIJ7"/>
<gene>
    <name evidence="2" type="ORF">PBRASI_LOCUS5835</name>
</gene>
<sequence length="236" mass="27486">MFEERSARINNVLVAFEKVRREEQSKSFRTHMRKVCKANEADEKQNGEFRRKREKFEEVIRVILRGGGYVPFECPDGGIDIVVIHNCITYAIQCKDHEHTLGVQYVRELKGTLSDCSPGTVGILVGNRFSLWARMWARLSRTRSPTKVQVKSRGKRLITDVHKVFGNDQHAKGQVTELSSHRHHKVEIILQKTRRLYTEFHYPQEKYKILIFPDYKTHSTYPDLTLIDEDAAQNMG</sequence>
<accession>A0A9N9BIJ7</accession>
<proteinExistence type="predicted"/>
<dbReference type="SUPFAM" id="SSF52980">
    <property type="entry name" value="Restriction endonuclease-like"/>
    <property type="match status" value="1"/>
</dbReference>
<dbReference type="GO" id="GO:0006302">
    <property type="term" value="P:double-strand break repair"/>
    <property type="evidence" value="ECO:0007669"/>
    <property type="project" value="UniProtKB-ARBA"/>
</dbReference>
<organism evidence="2 3">
    <name type="scientific">Paraglomus brasilianum</name>
    <dbReference type="NCBI Taxonomy" id="144538"/>
    <lineage>
        <taxon>Eukaryota</taxon>
        <taxon>Fungi</taxon>
        <taxon>Fungi incertae sedis</taxon>
        <taxon>Mucoromycota</taxon>
        <taxon>Glomeromycotina</taxon>
        <taxon>Glomeromycetes</taxon>
        <taxon>Paraglomerales</taxon>
        <taxon>Paraglomeraceae</taxon>
        <taxon>Paraglomus</taxon>
    </lineage>
</organism>
<reference evidence="2" key="1">
    <citation type="submission" date="2021-06" db="EMBL/GenBank/DDBJ databases">
        <authorList>
            <person name="Kallberg Y."/>
            <person name="Tangrot J."/>
            <person name="Rosling A."/>
        </authorList>
    </citation>
    <scope>NUCLEOTIDE SEQUENCE</scope>
    <source>
        <strain evidence="2">BR232B</strain>
    </source>
</reference>
<dbReference type="GO" id="GO:0003677">
    <property type="term" value="F:DNA binding"/>
    <property type="evidence" value="ECO:0007669"/>
    <property type="project" value="InterPro"/>
</dbReference>
<evidence type="ECO:0000259" key="1">
    <source>
        <dbReference type="Pfam" id="PF04471"/>
    </source>
</evidence>
<dbReference type="GO" id="GO:0009307">
    <property type="term" value="P:DNA restriction-modification system"/>
    <property type="evidence" value="ECO:0007669"/>
    <property type="project" value="InterPro"/>
</dbReference>
<comment type="caution">
    <text evidence="2">The sequence shown here is derived from an EMBL/GenBank/DDBJ whole genome shotgun (WGS) entry which is preliminary data.</text>
</comment>